<dbReference type="Pfam" id="PF03932">
    <property type="entry name" value="CutC"/>
    <property type="match status" value="1"/>
</dbReference>
<proteinExistence type="inferred from homology"/>
<evidence type="ECO:0000313" key="3">
    <source>
        <dbReference type="EMBL" id="SVA25952.1"/>
    </source>
</evidence>
<name>A0A381UCK4_9ZZZZ</name>
<dbReference type="PANTHER" id="PTHR12598">
    <property type="entry name" value="COPPER HOMEOSTASIS PROTEIN CUTC"/>
    <property type="match status" value="1"/>
</dbReference>
<accession>A0A381UCK4</accession>
<dbReference type="AlphaFoldDB" id="A0A381UCK4"/>
<dbReference type="PANTHER" id="PTHR12598:SF0">
    <property type="entry name" value="COPPER HOMEOSTASIS PROTEIN CUTC HOMOLOG"/>
    <property type="match status" value="1"/>
</dbReference>
<dbReference type="SUPFAM" id="SSF110395">
    <property type="entry name" value="CutC-like"/>
    <property type="match status" value="1"/>
</dbReference>
<dbReference type="HAMAP" id="MF_00795">
    <property type="entry name" value="CutC"/>
    <property type="match status" value="1"/>
</dbReference>
<gene>
    <name evidence="3" type="ORF">METZ01_LOCUS78806</name>
</gene>
<organism evidence="3">
    <name type="scientific">marine metagenome</name>
    <dbReference type="NCBI Taxonomy" id="408172"/>
    <lineage>
        <taxon>unclassified sequences</taxon>
        <taxon>metagenomes</taxon>
        <taxon>ecological metagenomes</taxon>
    </lineage>
</organism>
<reference evidence="3" key="1">
    <citation type="submission" date="2018-05" db="EMBL/GenBank/DDBJ databases">
        <authorList>
            <person name="Lanie J.A."/>
            <person name="Ng W.-L."/>
            <person name="Kazmierczak K.M."/>
            <person name="Andrzejewski T.M."/>
            <person name="Davidsen T.M."/>
            <person name="Wayne K.J."/>
            <person name="Tettelin H."/>
            <person name="Glass J.I."/>
            <person name="Rusch D."/>
            <person name="Podicherti R."/>
            <person name="Tsui H.-C.T."/>
            <person name="Winkler M.E."/>
        </authorList>
    </citation>
    <scope>NUCLEOTIDE SEQUENCE</scope>
</reference>
<dbReference type="Gene3D" id="3.20.20.380">
    <property type="entry name" value="Copper homeostasis (CutC) domain"/>
    <property type="match status" value="1"/>
</dbReference>
<dbReference type="GO" id="GO:0005507">
    <property type="term" value="F:copper ion binding"/>
    <property type="evidence" value="ECO:0007669"/>
    <property type="project" value="TreeGrafter"/>
</dbReference>
<dbReference type="InterPro" id="IPR005627">
    <property type="entry name" value="CutC-like"/>
</dbReference>
<evidence type="ECO:0000256" key="1">
    <source>
        <dbReference type="ARBA" id="ARBA00007768"/>
    </source>
</evidence>
<dbReference type="EMBL" id="UINC01006177">
    <property type="protein sequence ID" value="SVA25952.1"/>
    <property type="molecule type" value="Genomic_DNA"/>
</dbReference>
<sequence length="219" mass="24313">MIVEVCANSYESAINAELGGANRIELCKDLHLDGITPDDEVVIKTLNKLKIPVFMLIRPRAGDFVYNNEEFELMKSDIIKFKKLGCSGIVSGILNTDNTIDIKRTKELIELSRPLEFTFHRAFDKIVDPIKGLEELIEIGVDRVLTSGQEDSAIKGIKLIEKLIEIATDRIAIMPGSGVKSVNIKEFIAIGTNEIHGSFSKNGKTQINILENVVSMIKK</sequence>
<protein>
    <recommendedName>
        <fullName evidence="2">Copper homeostasis protein cutC homolog</fullName>
    </recommendedName>
</protein>
<dbReference type="FunFam" id="3.20.20.380:FF:000001">
    <property type="entry name" value="Copper homeostasis protein CutC"/>
    <property type="match status" value="1"/>
</dbReference>
<comment type="similarity">
    <text evidence="1">Belongs to the CutC family.</text>
</comment>
<evidence type="ECO:0000256" key="2">
    <source>
        <dbReference type="ARBA" id="ARBA00019014"/>
    </source>
</evidence>
<dbReference type="InterPro" id="IPR036822">
    <property type="entry name" value="CutC-like_dom_sf"/>
</dbReference>